<dbReference type="EMBL" id="METE01000002">
    <property type="protein sequence ID" value="OGB85564.1"/>
    <property type="molecule type" value="Genomic_DNA"/>
</dbReference>
<dbReference type="InterPro" id="IPR016047">
    <property type="entry name" value="M23ase_b-sheet_dom"/>
</dbReference>
<dbReference type="Pfam" id="PF01551">
    <property type="entry name" value="Peptidase_M23"/>
    <property type="match status" value="1"/>
</dbReference>
<evidence type="ECO:0000313" key="3">
    <source>
        <dbReference type="EMBL" id="OGB85564.1"/>
    </source>
</evidence>
<dbReference type="GO" id="GO:0004222">
    <property type="term" value="F:metalloendopeptidase activity"/>
    <property type="evidence" value="ECO:0007669"/>
    <property type="project" value="TreeGrafter"/>
</dbReference>
<feature type="domain" description="M23ase beta-sheet core" evidence="2">
    <location>
        <begin position="171"/>
        <end position="254"/>
    </location>
</feature>
<organism evidence="3 4">
    <name type="scientific">candidate division Kazan bacterium RIFCSPLOWO2_01_FULL_48_13</name>
    <dbReference type="NCBI Taxonomy" id="1798539"/>
    <lineage>
        <taxon>Bacteria</taxon>
        <taxon>Bacteria division Kazan-3B-28</taxon>
    </lineage>
</organism>
<reference evidence="3 4" key="1">
    <citation type="journal article" date="2016" name="Nat. Commun.">
        <title>Thousands of microbial genomes shed light on interconnected biogeochemical processes in an aquifer system.</title>
        <authorList>
            <person name="Anantharaman K."/>
            <person name="Brown C.T."/>
            <person name="Hug L.A."/>
            <person name="Sharon I."/>
            <person name="Castelle C.J."/>
            <person name="Probst A.J."/>
            <person name="Thomas B.C."/>
            <person name="Singh A."/>
            <person name="Wilkins M.J."/>
            <person name="Karaoz U."/>
            <person name="Brodie E.L."/>
            <person name="Williams K.H."/>
            <person name="Hubbard S.S."/>
            <person name="Banfield J.F."/>
        </authorList>
    </citation>
    <scope>NUCLEOTIDE SEQUENCE [LARGE SCALE GENOMIC DNA]</scope>
</reference>
<dbReference type="InterPro" id="IPR050570">
    <property type="entry name" value="Cell_wall_metabolism_enzyme"/>
</dbReference>
<dbReference type="Proteomes" id="UP000179010">
    <property type="component" value="Unassembled WGS sequence"/>
</dbReference>
<feature type="region of interest" description="Disordered" evidence="1">
    <location>
        <begin position="85"/>
        <end position="117"/>
    </location>
</feature>
<accession>A0A1F4PPI6</accession>
<comment type="caution">
    <text evidence="3">The sequence shown here is derived from an EMBL/GenBank/DDBJ whole genome shotgun (WGS) entry which is preliminary data.</text>
</comment>
<dbReference type="PANTHER" id="PTHR21666">
    <property type="entry name" value="PEPTIDASE-RELATED"/>
    <property type="match status" value="1"/>
</dbReference>
<dbReference type="CDD" id="cd12797">
    <property type="entry name" value="M23_peptidase"/>
    <property type="match status" value="1"/>
</dbReference>
<evidence type="ECO:0000256" key="1">
    <source>
        <dbReference type="SAM" id="MobiDB-lite"/>
    </source>
</evidence>
<dbReference type="STRING" id="1798539.A2994_00880"/>
<dbReference type="AlphaFoldDB" id="A0A1F4PPI6"/>
<gene>
    <name evidence="3" type="ORF">A2994_00880</name>
</gene>
<dbReference type="Gene3D" id="2.70.70.10">
    <property type="entry name" value="Glucose Permease (Domain IIA)"/>
    <property type="match status" value="1"/>
</dbReference>
<dbReference type="PANTHER" id="PTHR21666:SF270">
    <property type="entry name" value="MUREIN HYDROLASE ACTIVATOR ENVC"/>
    <property type="match status" value="1"/>
</dbReference>
<dbReference type="InterPro" id="IPR011055">
    <property type="entry name" value="Dup_hybrid_motif"/>
</dbReference>
<name>A0A1F4PPI6_UNCK3</name>
<proteinExistence type="predicted"/>
<dbReference type="SUPFAM" id="SSF51261">
    <property type="entry name" value="Duplicated hybrid motif"/>
    <property type="match status" value="1"/>
</dbReference>
<protein>
    <recommendedName>
        <fullName evidence="2">M23ase beta-sheet core domain-containing protein</fullName>
    </recommendedName>
</protein>
<evidence type="ECO:0000259" key="2">
    <source>
        <dbReference type="Pfam" id="PF01551"/>
    </source>
</evidence>
<evidence type="ECO:0000313" key="4">
    <source>
        <dbReference type="Proteomes" id="UP000179010"/>
    </source>
</evidence>
<sequence length="301" mass="32730">MYRTRLVIVGLMVIGIVLLPSSLHTPSTDGFVSAQSSGSASTTTINPAVYTVATVYTKPELPLTSKTSNVELRVPFNVGSRWASLRGRSPSGVEPSSAAGPEGTLARRGSGDENNPGIWWDTNQGEKYFAIQNGQFISTDSTDTWFVYGWFGPLSAIKENYNIKYPKWGDRHNGIDFAGREGIDVVSASAGQVIFAGHKIGNTVIVKMGDYQITYGHLQNISVKIGQQIKVGDLIGHLGNSGTTNPHLHFQVDYINDRTRIAINPVPLIDIDWDRAIIPAAPSNQFYAGSANPALQSNFFW</sequence>